<dbReference type="Pfam" id="PF02625">
    <property type="entry name" value="XdhC_CoxI"/>
    <property type="match status" value="1"/>
</dbReference>
<dbReference type="PANTHER" id="PTHR30388:SF4">
    <property type="entry name" value="MOLYBDENUM COFACTOR INSERTION CHAPERONE PAOD"/>
    <property type="match status" value="1"/>
</dbReference>
<accession>A0A135ICV2</accession>
<feature type="domain" description="XdhC Rossmann" evidence="2">
    <location>
        <begin position="181"/>
        <end position="321"/>
    </location>
</feature>
<dbReference type="PANTHER" id="PTHR30388">
    <property type="entry name" value="ALDEHYDE OXIDOREDUCTASE MOLYBDENUM COFACTOR ASSEMBLY PROTEIN"/>
    <property type="match status" value="1"/>
</dbReference>
<comment type="caution">
    <text evidence="3">The sequence shown here is derived from an EMBL/GenBank/DDBJ whole genome shotgun (WGS) entry which is preliminary data.</text>
</comment>
<dbReference type="Pfam" id="PF13478">
    <property type="entry name" value="XdhC_C"/>
    <property type="match status" value="1"/>
</dbReference>
<dbReference type="AlphaFoldDB" id="A0A135ICV2"/>
<evidence type="ECO:0000313" key="3">
    <source>
        <dbReference type="EMBL" id="KXF83307.1"/>
    </source>
</evidence>
<dbReference type="InterPro" id="IPR027051">
    <property type="entry name" value="XdhC_Rossmann_dom"/>
</dbReference>
<reference evidence="3 4" key="1">
    <citation type="submission" date="2015-11" db="EMBL/GenBank/DDBJ databases">
        <title>Genomic Taxonomy of the Vibrionaceae.</title>
        <authorList>
            <person name="Gomez-Gil B."/>
            <person name="Enciso-Ibarra J."/>
        </authorList>
    </citation>
    <scope>NUCLEOTIDE SEQUENCE [LARGE SCALE GENOMIC DNA]</scope>
    <source>
        <strain evidence="3 4">CAIM 912</strain>
    </source>
</reference>
<organism evidence="3 4">
    <name type="scientific">Enterovibrio coralii</name>
    <dbReference type="NCBI Taxonomy" id="294935"/>
    <lineage>
        <taxon>Bacteria</taxon>
        <taxon>Pseudomonadati</taxon>
        <taxon>Pseudomonadota</taxon>
        <taxon>Gammaproteobacteria</taxon>
        <taxon>Vibrionales</taxon>
        <taxon>Vibrionaceae</taxon>
        <taxon>Enterovibrio</taxon>
    </lineage>
</organism>
<gene>
    <name evidence="3" type="ORF">ATN88_06425</name>
</gene>
<dbReference type="InterPro" id="IPR003777">
    <property type="entry name" value="XdhC_CoxI"/>
</dbReference>
<proteinExistence type="predicted"/>
<dbReference type="EMBL" id="LNTY01000006">
    <property type="protein sequence ID" value="KXF83307.1"/>
    <property type="molecule type" value="Genomic_DNA"/>
</dbReference>
<dbReference type="RefSeq" id="WP_067411457.1">
    <property type="nucleotide sequence ID" value="NZ_LNTY01000006.1"/>
</dbReference>
<dbReference type="Gene3D" id="3.40.50.720">
    <property type="entry name" value="NAD(P)-binding Rossmann-like Domain"/>
    <property type="match status" value="1"/>
</dbReference>
<feature type="domain" description="XdhC- CoxI" evidence="1">
    <location>
        <begin position="18"/>
        <end position="81"/>
    </location>
</feature>
<evidence type="ECO:0000313" key="4">
    <source>
        <dbReference type="Proteomes" id="UP000070529"/>
    </source>
</evidence>
<name>A0A135ICV2_9GAMM</name>
<evidence type="ECO:0000259" key="1">
    <source>
        <dbReference type="Pfam" id="PF02625"/>
    </source>
</evidence>
<dbReference type="Proteomes" id="UP000070529">
    <property type="component" value="Unassembled WGS sequence"/>
</dbReference>
<protein>
    <submittedName>
        <fullName evidence="3">Isoquinoline 1-oxidoreductase</fullName>
    </submittedName>
</protein>
<dbReference type="InterPro" id="IPR052698">
    <property type="entry name" value="MoCofactor_Util/Proc"/>
</dbReference>
<keyword evidence="4" id="KW-1185">Reference proteome</keyword>
<dbReference type="STRING" id="294935.ATN88_06425"/>
<sequence>MSQHIYHLLSKWHPQKDSTEWVLGTVFATEGPCYRKAGAMMLFSGDGQQLGMLSGGCLESDIQLQAKKVMAMDKPMTLTYDSQDEDDLSFQLGIGCGGSVDICLHPVSKANQYLALEDVYNHLKQRKSGHYYQQITSQSSAKFISSSDAHQLLGDREKIGEKIKEGGTSWLRTFIQPPTHLLIAGGGLDARPITTIAKSLGWQVTLWDPRPANARKEHFPDVQTVVRTDASTLSKYCNEQHVDALVVMSHSVSLDAAVLESAVSTSLKYIALLGPLHRKEDVFRQSCLNNTDLPCKVYGPAGLNLGAALPEGIAISILSECVAVLNGADANSLSGIETE</sequence>
<evidence type="ECO:0000259" key="2">
    <source>
        <dbReference type="Pfam" id="PF13478"/>
    </source>
</evidence>
<dbReference type="OrthoDB" id="9815497at2"/>